<dbReference type="InterPro" id="IPR017926">
    <property type="entry name" value="GATASE"/>
</dbReference>
<dbReference type="Pfam" id="PF00171">
    <property type="entry name" value="Aldedh"/>
    <property type="match status" value="1"/>
</dbReference>
<dbReference type="InterPro" id="IPR029510">
    <property type="entry name" value="Ald_DH_CS_GLU"/>
</dbReference>
<dbReference type="PROSITE" id="PS00687">
    <property type="entry name" value="ALDEHYDE_DEHYDR_GLU"/>
    <property type="match status" value="1"/>
</dbReference>
<dbReference type="Gene3D" id="3.40.50.880">
    <property type="match status" value="1"/>
</dbReference>
<proteinExistence type="inferred from homology"/>
<feature type="active site" evidence="5">
    <location>
        <position position="467"/>
    </location>
</feature>
<evidence type="ECO:0000256" key="2">
    <source>
        <dbReference type="ARBA" id="ARBA00023002"/>
    </source>
</evidence>
<dbReference type="GO" id="GO:0004029">
    <property type="term" value="F:aldehyde dehydrogenase (NAD+) activity"/>
    <property type="evidence" value="ECO:0007669"/>
    <property type="project" value="UniProtKB-EC"/>
</dbReference>
<evidence type="ECO:0000313" key="9">
    <source>
        <dbReference type="EMBL" id="KAH8690268.1"/>
    </source>
</evidence>
<dbReference type="Gene3D" id="3.40.309.10">
    <property type="entry name" value="Aldehyde Dehydrogenase, Chain A, domain 2"/>
    <property type="match status" value="1"/>
</dbReference>
<dbReference type="FunFam" id="3.40.309.10:FF:000009">
    <property type="entry name" value="Aldehyde dehydrogenase A"/>
    <property type="match status" value="1"/>
</dbReference>
<dbReference type="InterPro" id="IPR044992">
    <property type="entry name" value="ChyE-like"/>
</dbReference>
<evidence type="ECO:0000256" key="1">
    <source>
        <dbReference type="ARBA" id="ARBA00009986"/>
    </source>
</evidence>
<dbReference type="RefSeq" id="XP_046066551.1">
    <property type="nucleotide sequence ID" value="XM_046219511.1"/>
</dbReference>
<dbReference type="InterPro" id="IPR016161">
    <property type="entry name" value="Ald_DH/histidinol_DH"/>
</dbReference>
<dbReference type="CDD" id="cd01741">
    <property type="entry name" value="GATase1_1"/>
    <property type="match status" value="1"/>
</dbReference>
<dbReference type="GeneID" id="70249798"/>
<evidence type="ECO:0000256" key="3">
    <source>
        <dbReference type="ARBA" id="ARBA00024226"/>
    </source>
</evidence>
<comment type="caution">
    <text evidence="9">The sequence shown here is derived from an EMBL/GenBank/DDBJ whole genome shotgun (WGS) entry which is preliminary data.</text>
</comment>
<dbReference type="InterPro" id="IPR016163">
    <property type="entry name" value="Ald_DH_C"/>
</dbReference>
<evidence type="ECO:0000256" key="5">
    <source>
        <dbReference type="PROSITE-ProRule" id="PRU10007"/>
    </source>
</evidence>
<comment type="catalytic activity">
    <reaction evidence="4">
        <text>an aldehyde + NAD(+) + H2O = a carboxylate + NADH + 2 H(+)</text>
        <dbReference type="Rhea" id="RHEA:16185"/>
        <dbReference type="ChEBI" id="CHEBI:15377"/>
        <dbReference type="ChEBI" id="CHEBI:15378"/>
        <dbReference type="ChEBI" id="CHEBI:17478"/>
        <dbReference type="ChEBI" id="CHEBI:29067"/>
        <dbReference type="ChEBI" id="CHEBI:57540"/>
        <dbReference type="ChEBI" id="CHEBI:57945"/>
        <dbReference type="EC" id="1.2.1.3"/>
    </reaction>
</comment>
<dbReference type="InterPro" id="IPR015590">
    <property type="entry name" value="Aldehyde_DH_dom"/>
</dbReference>
<dbReference type="EMBL" id="JAJTJA010000014">
    <property type="protein sequence ID" value="KAH8690268.1"/>
    <property type="molecule type" value="Genomic_DNA"/>
</dbReference>
<dbReference type="PANTHER" id="PTHR11699">
    <property type="entry name" value="ALDEHYDE DEHYDROGENASE-RELATED"/>
    <property type="match status" value="1"/>
</dbReference>
<feature type="domain" description="Glutamine amidotransferase" evidence="7">
    <location>
        <begin position="38"/>
        <end position="201"/>
    </location>
</feature>
<dbReference type="EC" id="1.2.1.3" evidence="3"/>
<dbReference type="CDD" id="cd07102">
    <property type="entry name" value="ALDH_EDX86601"/>
    <property type="match status" value="1"/>
</dbReference>
<feature type="domain" description="Aldehyde dehydrogenase" evidence="8">
    <location>
        <begin position="238"/>
        <end position="695"/>
    </location>
</feature>
<sequence>MARPFRLAILECDTPVDEVRATHGSYGDIFEKFFFNGLKESDHINIDFRVSKWHVVNQNTFPNPESVDAIVLSGSKHTAAENDYWILHLVDFVREFIQHYKKPAVGICFGHQIIARALGSQLTRNPGGWEISVDQITLTGLGYSLLGKEILMLHQMHRDIVSDVPAECVNIGFSSRCAVQGLYWENRVFSIQAHPEFNESIMNSILKARHEQGVFDDKQFADGVSRASHSHDGQLVVKQIRTISPATNSVIYEHSGTSIEESQNIAIKSQIAFYTWRLTTLAERKKIVDAALRHILADKENLGREITLQMGRPISYSSKEIETMYKRGEYILNLAEEALADLPGVPEEGFKRVVTKEPIGPSLIASAWNFPHLTLVSSLVPALLAGNTVILRAPPQTPLIGVRFLEAFQNSGLPENVLQLVNIGSMEVLQEVAKLPQIQLVTFTGSTAGGIGLQQATAKRIIPLNLELGGKDPALVRSDADITKVAANLVDGAVFNSGQSCCSVERIYVHAEIHDELVKEIQQELKTYILGDPFNPKANVGPVVSQAAKEKIEAQVKDALKKGALDVTPQVPSFEQAKNKGSNYVAPTVLINVNHSMSIMKDETFGPIIPIQKVKDDDEAIKLMNDSEYGLTASIWTEDVSAAEQLLSRIEAGTVFINRCDFPSPDLAWTGWKNSGIGCTLGPRGFDGFFKLKSVHIKMCQ</sequence>
<comment type="similarity">
    <text evidence="1 6">Belongs to the aldehyde dehydrogenase family.</text>
</comment>
<dbReference type="InterPro" id="IPR029062">
    <property type="entry name" value="Class_I_gatase-like"/>
</dbReference>
<name>A0AAD4PVG5_9EURO</name>
<dbReference type="Pfam" id="PF00117">
    <property type="entry name" value="GATase"/>
    <property type="match status" value="1"/>
</dbReference>
<evidence type="ECO:0000256" key="6">
    <source>
        <dbReference type="RuleBase" id="RU003345"/>
    </source>
</evidence>
<reference evidence="9" key="1">
    <citation type="submission" date="2021-12" db="EMBL/GenBank/DDBJ databases">
        <title>Convergent genome expansion in fungi linked to evolution of root-endophyte symbiosis.</title>
        <authorList>
            <consortium name="DOE Joint Genome Institute"/>
            <person name="Ke Y.-H."/>
            <person name="Bonito G."/>
            <person name="Liao H.-L."/>
            <person name="Looney B."/>
            <person name="Rojas-Flechas A."/>
            <person name="Nash J."/>
            <person name="Hameed K."/>
            <person name="Schadt C."/>
            <person name="Martin F."/>
            <person name="Crous P.W."/>
            <person name="Miettinen O."/>
            <person name="Magnuson J.K."/>
            <person name="Labbe J."/>
            <person name="Jacobson D."/>
            <person name="Doktycz M.J."/>
            <person name="Veneault-Fourrey C."/>
            <person name="Kuo A."/>
            <person name="Mondo S."/>
            <person name="Calhoun S."/>
            <person name="Riley R."/>
            <person name="Ohm R."/>
            <person name="LaButti K."/>
            <person name="Andreopoulos B."/>
            <person name="Pangilinan J."/>
            <person name="Nolan M."/>
            <person name="Tritt A."/>
            <person name="Clum A."/>
            <person name="Lipzen A."/>
            <person name="Daum C."/>
            <person name="Barry K."/>
            <person name="Grigoriev I.V."/>
            <person name="Vilgalys R."/>
        </authorList>
    </citation>
    <scope>NUCLEOTIDE SEQUENCE</scope>
    <source>
        <strain evidence="9">PMI_201</strain>
    </source>
</reference>
<evidence type="ECO:0000259" key="7">
    <source>
        <dbReference type="Pfam" id="PF00117"/>
    </source>
</evidence>
<dbReference type="InterPro" id="IPR016162">
    <property type="entry name" value="Ald_DH_N"/>
</dbReference>
<dbReference type="AlphaFoldDB" id="A0AAD4PVG5"/>
<dbReference type="SUPFAM" id="SSF52317">
    <property type="entry name" value="Class I glutamine amidotransferase-like"/>
    <property type="match status" value="1"/>
</dbReference>
<organism evidence="9 10">
    <name type="scientific">Talaromyces proteolyticus</name>
    <dbReference type="NCBI Taxonomy" id="1131652"/>
    <lineage>
        <taxon>Eukaryota</taxon>
        <taxon>Fungi</taxon>
        <taxon>Dikarya</taxon>
        <taxon>Ascomycota</taxon>
        <taxon>Pezizomycotina</taxon>
        <taxon>Eurotiomycetes</taxon>
        <taxon>Eurotiomycetidae</taxon>
        <taxon>Eurotiales</taxon>
        <taxon>Trichocomaceae</taxon>
        <taxon>Talaromyces</taxon>
        <taxon>Talaromyces sect. Bacilispori</taxon>
    </lineage>
</organism>
<dbReference type="PROSITE" id="PS51273">
    <property type="entry name" value="GATASE_TYPE_1"/>
    <property type="match status" value="1"/>
</dbReference>
<dbReference type="Proteomes" id="UP001201262">
    <property type="component" value="Unassembled WGS sequence"/>
</dbReference>
<keyword evidence="2 6" id="KW-0560">Oxidoreductase</keyword>
<dbReference type="Gene3D" id="3.40.605.10">
    <property type="entry name" value="Aldehyde Dehydrogenase, Chain A, domain 1"/>
    <property type="match status" value="1"/>
</dbReference>
<dbReference type="SUPFAM" id="SSF53720">
    <property type="entry name" value="ALDH-like"/>
    <property type="match status" value="1"/>
</dbReference>
<keyword evidence="10" id="KW-1185">Reference proteome</keyword>
<evidence type="ECO:0000256" key="4">
    <source>
        <dbReference type="ARBA" id="ARBA00049194"/>
    </source>
</evidence>
<protein>
    <recommendedName>
        <fullName evidence="3">aldehyde dehydrogenase (NAD(+))</fullName>
        <ecNumber evidence="3">1.2.1.3</ecNumber>
    </recommendedName>
</protein>
<accession>A0AAD4PVG5</accession>
<gene>
    <name evidence="9" type="ORF">BGW36DRAFT_420636</name>
</gene>
<evidence type="ECO:0000313" key="10">
    <source>
        <dbReference type="Proteomes" id="UP001201262"/>
    </source>
</evidence>
<evidence type="ECO:0000259" key="8">
    <source>
        <dbReference type="Pfam" id="PF00171"/>
    </source>
</evidence>